<proteinExistence type="predicted"/>
<dbReference type="Proteomes" id="UP000649179">
    <property type="component" value="Unassembled WGS sequence"/>
</dbReference>
<gene>
    <name evidence="3" type="ORF">GCM10011519_32180</name>
</gene>
<keyword evidence="4" id="KW-1185">Reference proteome</keyword>
<dbReference type="EMBL" id="BMKQ01000001">
    <property type="protein sequence ID" value="GGF55823.1"/>
    <property type="molecule type" value="Genomic_DNA"/>
</dbReference>
<organism evidence="3 4">
    <name type="scientific">Marmoricola endophyticus</name>
    <dbReference type="NCBI Taxonomy" id="2040280"/>
    <lineage>
        <taxon>Bacteria</taxon>
        <taxon>Bacillati</taxon>
        <taxon>Actinomycetota</taxon>
        <taxon>Actinomycetes</taxon>
        <taxon>Propionibacteriales</taxon>
        <taxon>Nocardioidaceae</taxon>
        <taxon>Marmoricola</taxon>
    </lineage>
</organism>
<keyword evidence="2" id="KW-0472">Membrane</keyword>
<feature type="region of interest" description="Disordered" evidence="1">
    <location>
        <begin position="620"/>
        <end position="642"/>
    </location>
</feature>
<evidence type="ECO:0000256" key="1">
    <source>
        <dbReference type="SAM" id="MobiDB-lite"/>
    </source>
</evidence>
<evidence type="ECO:0000313" key="4">
    <source>
        <dbReference type="Proteomes" id="UP000649179"/>
    </source>
</evidence>
<keyword evidence="2" id="KW-1133">Transmembrane helix</keyword>
<evidence type="ECO:0008006" key="5">
    <source>
        <dbReference type="Google" id="ProtNLM"/>
    </source>
</evidence>
<keyword evidence="2" id="KW-0812">Transmembrane</keyword>
<sequence>MATHSAPRSHAGPGVDDATRGDGPDGPGATGELETFRANHWDALLLQTFAVCGDLRAAHNALREAMADGWEHPDAPGTLEARVRRTAFTRASRRARPRSFNRGGPANPEQRNTLVALHDLAYQERVCVVLACLSDLPVSAVAEVVGASPAATDAMLDRGLDRVATKLARPVDALPTRLRDLSPLLDLEHSPTGRELRSSGQRRRRVALAVGTAAAVALTVLAGLWVRSDDAPSTESLPPQLGPTVGRSLLLTTADLAPVGPARRWQELSTTRNTSGSGLNVTCQRDRFADPQGLRAFVRRFDTTGGGEVGGRTATQTIELSRTERQAHAGYEQAIAWFAGCDQAQTQLVSSYDVAGLGDEAKLLTLRTQSTSRTSLAIGLVRTGNITTWTAITNPGDQAVAPRAVSKVLTTALDGVCSSTSAGGCRSTPRLTRAAPPTTGEQPGMLAVVDLPPIGDIERPWVGTDATAATTNPAATSCDRTDFTKSGARAARTRTFLIPGGSTPQRFGLSETYGRYRSTGQAQAVLDKVGTAMTKCPKTQLGSKITATAQSPKGAEYPWRLWRLQTEISDDDTVTFWMGVTRVGPYLAQIGFVPGGKGQDVSEQVFSELVQRGRDRLAQLATAPQATPSPSATTSPTGGSGR</sequence>
<dbReference type="AlphaFoldDB" id="A0A917F6J1"/>
<reference evidence="3" key="2">
    <citation type="submission" date="2020-09" db="EMBL/GenBank/DDBJ databases">
        <authorList>
            <person name="Sun Q."/>
            <person name="Zhou Y."/>
        </authorList>
    </citation>
    <scope>NUCLEOTIDE SEQUENCE</scope>
    <source>
        <strain evidence="3">CGMCC 1.16067</strain>
    </source>
</reference>
<protein>
    <recommendedName>
        <fullName evidence="5">DNA-directed RNA polymerase specialized sigma24 family protein</fullName>
    </recommendedName>
</protein>
<accession>A0A917F6J1</accession>
<reference evidence="3" key="1">
    <citation type="journal article" date="2014" name="Int. J. Syst. Evol. Microbiol.">
        <title>Complete genome sequence of Corynebacterium casei LMG S-19264T (=DSM 44701T), isolated from a smear-ripened cheese.</title>
        <authorList>
            <consortium name="US DOE Joint Genome Institute (JGI-PGF)"/>
            <person name="Walter F."/>
            <person name="Albersmeier A."/>
            <person name="Kalinowski J."/>
            <person name="Ruckert C."/>
        </authorList>
    </citation>
    <scope>NUCLEOTIDE SEQUENCE</scope>
    <source>
        <strain evidence="3">CGMCC 1.16067</strain>
    </source>
</reference>
<dbReference type="RefSeq" id="WP_188780693.1">
    <property type="nucleotide sequence ID" value="NZ_BMKQ01000001.1"/>
</dbReference>
<evidence type="ECO:0000313" key="3">
    <source>
        <dbReference type="EMBL" id="GGF55823.1"/>
    </source>
</evidence>
<comment type="caution">
    <text evidence="3">The sequence shown here is derived from an EMBL/GenBank/DDBJ whole genome shotgun (WGS) entry which is preliminary data.</text>
</comment>
<name>A0A917F6J1_9ACTN</name>
<evidence type="ECO:0000256" key="2">
    <source>
        <dbReference type="SAM" id="Phobius"/>
    </source>
</evidence>
<feature type="region of interest" description="Disordered" evidence="1">
    <location>
        <begin position="1"/>
        <end position="33"/>
    </location>
</feature>
<feature type="transmembrane region" description="Helical" evidence="2">
    <location>
        <begin position="206"/>
        <end position="226"/>
    </location>
</feature>